<dbReference type="GO" id="GO:0005886">
    <property type="term" value="C:plasma membrane"/>
    <property type="evidence" value="ECO:0007669"/>
    <property type="project" value="UniProtKB-SubCell"/>
</dbReference>
<dbReference type="STRING" id="1304284.L21TH_2369"/>
<evidence type="ECO:0000256" key="8">
    <source>
        <dbReference type="ARBA" id="ARBA00022692"/>
    </source>
</evidence>
<comment type="caution">
    <text evidence="20">The sequence shown here is derived from an EMBL/GenBank/DDBJ whole genome shotgun (WGS) entry which is preliminary data.</text>
</comment>
<keyword evidence="5" id="KW-1003">Cell membrane</keyword>
<evidence type="ECO:0000256" key="4">
    <source>
        <dbReference type="ARBA" id="ARBA00022448"/>
    </source>
</evidence>
<dbReference type="OrthoDB" id="9760364at2"/>
<evidence type="ECO:0000256" key="13">
    <source>
        <dbReference type="ARBA" id="ARBA00022967"/>
    </source>
</evidence>
<evidence type="ECO:0000256" key="7">
    <source>
        <dbReference type="ARBA" id="ARBA00022568"/>
    </source>
</evidence>
<feature type="transmembrane region" description="Helical" evidence="18">
    <location>
        <begin position="679"/>
        <end position="699"/>
    </location>
</feature>
<keyword evidence="14 18" id="KW-1133">Transmembrane helix</keyword>
<sequence>MAHTKWYKKSIDEVVNELNVDLNKGLSNEEVKNRKEKYGANELREGERISPLRRFLNQFKDFMVIILIIAAIVSGALGEISDTIIIFIVVLLNATLGFIQENRAEESLRALKSMSTPQAKVLRNGNIIEVKSPEIVPGDIVILEAGDFIPADGRIIESANLMIEESALTGESVPVSKNTDIPEGDEVPIGDRKNMVFSTGLVTHGRGKFIVTDTGMNTEIGKIAEMLESQEDLKTPLQEKLEGLGKWLGIIALGICAIIFAIGTFQGRPVFDMFMLAVSLAVAAIPEGLPAIVTIVLSLGVQRMIKKNAIIRKLPAVETLGTASVICSDKTGTLTQNKMTVTKVYTYNDLNDINQFDINQFDKNLAVQVGLLCNDSSIQEDDGEKRTIGDPTEIALVVLAYEKGMLKKEQESELPRVEEIPFESDRKLMSTIHKTDDKYRVFTKGAIDVLLDRCNKVLIGEEIKDITEEIKKDIKKANENMAADALRVLGLAFKDISNIPEKVTSDTIENDLVFVGMVGMIDPPREEVKAAVDKCKRAGIKPVMITGDYKVTAMAIAKELGILQKESEAVEGRAIENMSDDELYENVTKYSVYARVSPEHKVRIVKAWQRHGKIVAMTGDGVNDAPALKRANIGCAMGITGTDVSKEASDMILTDDNFATIVAAVEEGRTIYDNIKKSIHFLLSCNIGEIIALLIAILLNLPAPLLPIHILWVNLVTDSFPALALGVDPAEPDIMNRKPRDPKVGIFAGGLGLQIVLEGAIVGLVTLLAFYIGRYVNLETGITMAFVTLSFAQLVHSLNVRSINKSIFKLGLFSNKYQIAGIFTSVLLTIGVVFIPFIREVFKLSLIDGAHWLYAILLSFVPLVVVEIAKLIKTQVKGS</sequence>
<dbReference type="InterPro" id="IPR023214">
    <property type="entry name" value="HAD_sf"/>
</dbReference>
<dbReference type="SFLD" id="SFLDS00003">
    <property type="entry name" value="Haloacid_Dehalogenase"/>
    <property type="match status" value="1"/>
</dbReference>
<feature type="transmembrane region" description="Helical" evidence="18">
    <location>
        <begin position="247"/>
        <end position="267"/>
    </location>
</feature>
<dbReference type="Pfam" id="PF00690">
    <property type="entry name" value="Cation_ATPase_N"/>
    <property type="match status" value="1"/>
</dbReference>
<protein>
    <recommendedName>
        <fullName evidence="3">P-type Ca(2+) transporter</fullName>
        <ecNumber evidence="3">7.2.2.10</ecNumber>
    </recommendedName>
</protein>
<dbReference type="SMART" id="SM00831">
    <property type="entry name" value="Cation_ATPase_N"/>
    <property type="match status" value="1"/>
</dbReference>
<dbReference type="CDD" id="cd02089">
    <property type="entry name" value="P-type_ATPase_Ca_prok"/>
    <property type="match status" value="1"/>
</dbReference>
<evidence type="ECO:0000256" key="11">
    <source>
        <dbReference type="ARBA" id="ARBA00022837"/>
    </source>
</evidence>
<evidence type="ECO:0000256" key="15">
    <source>
        <dbReference type="ARBA" id="ARBA00023065"/>
    </source>
</evidence>
<dbReference type="PATRIC" id="fig|1304284.3.peg.2323"/>
<dbReference type="SUPFAM" id="SSF81665">
    <property type="entry name" value="Calcium ATPase, transmembrane domain M"/>
    <property type="match status" value="1"/>
</dbReference>
<dbReference type="PANTHER" id="PTHR43294:SF21">
    <property type="entry name" value="CATION TRANSPORTING ATPASE"/>
    <property type="match status" value="1"/>
</dbReference>
<keyword evidence="8 18" id="KW-0812">Transmembrane</keyword>
<dbReference type="NCBIfam" id="TIGR01522">
    <property type="entry name" value="ATPase-IIA2_Ca"/>
    <property type="match status" value="1"/>
</dbReference>
<comment type="similarity">
    <text evidence="2">Belongs to the cation transport ATPase (P-type) (TC 3.A.3) family. Type IIA subfamily.</text>
</comment>
<dbReference type="FunFam" id="3.40.1110.10:FF:000053">
    <property type="entry name" value="Cation-transporting ATPase, E1-E2 family"/>
    <property type="match status" value="1"/>
</dbReference>
<dbReference type="SUPFAM" id="SSF56784">
    <property type="entry name" value="HAD-like"/>
    <property type="match status" value="1"/>
</dbReference>
<feature type="transmembrane region" description="Helical" evidence="18">
    <location>
        <begin position="83"/>
        <end position="99"/>
    </location>
</feature>
<evidence type="ECO:0000256" key="5">
    <source>
        <dbReference type="ARBA" id="ARBA00022475"/>
    </source>
</evidence>
<dbReference type="FunFam" id="2.70.150.10:FF:000016">
    <property type="entry name" value="Calcium-transporting P-type ATPase putative"/>
    <property type="match status" value="1"/>
</dbReference>
<name>R1ASG3_9FIRM</name>
<dbReference type="GO" id="GO:0005388">
    <property type="term" value="F:P-type calcium transporter activity"/>
    <property type="evidence" value="ECO:0007669"/>
    <property type="project" value="UniProtKB-EC"/>
</dbReference>
<dbReference type="InterPro" id="IPR036412">
    <property type="entry name" value="HAD-like_sf"/>
</dbReference>
<dbReference type="PRINTS" id="PR00120">
    <property type="entry name" value="HATPASE"/>
</dbReference>
<dbReference type="RefSeq" id="WP_006316698.1">
    <property type="nucleotide sequence ID" value="NZ_ARZA01000262.1"/>
</dbReference>
<dbReference type="PRINTS" id="PR00119">
    <property type="entry name" value="CATATPASE"/>
</dbReference>
<dbReference type="SFLD" id="SFLDF00027">
    <property type="entry name" value="p-type_atpase"/>
    <property type="match status" value="1"/>
</dbReference>
<evidence type="ECO:0000313" key="20">
    <source>
        <dbReference type="EMBL" id="EOC99596.1"/>
    </source>
</evidence>
<keyword evidence="6" id="KW-0597">Phosphoprotein</keyword>
<dbReference type="FunFam" id="3.40.50.1000:FF:000028">
    <property type="entry name" value="Calcium-transporting P-type ATPase, putative"/>
    <property type="match status" value="1"/>
</dbReference>
<dbReference type="Gene3D" id="1.20.1110.10">
    <property type="entry name" value="Calcium-transporting ATPase, transmembrane domain"/>
    <property type="match status" value="2"/>
</dbReference>
<dbReference type="NCBIfam" id="TIGR01494">
    <property type="entry name" value="ATPase_P-type"/>
    <property type="match status" value="3"/>
</dbReference>
<keyword evidence="15" id="KW-0406">Ion transport</keyword>
<dbReference type="GO" id="GO:0046872">
    <property type="term" value="F:metal ion binding"/>
    <property type="evidence" value="ECO:0007669"/>
    <property type="project" value="UniProtKB-KW"/>
</dbReference>
<keyword evidence="4" id="KW-0813">Transport</keyword>
<evidence type="ECO:0000256" key="9">
    <source>
        <dbReference type="ARBA" id="ARBA00022723"/>
    </source>
</evidence>
<dbReference type="InterPro" id="IPR006068">
    <property type="entry name" value="ATPase_P-typ_cation-transptr_C"/>
</dbReference>
<dbReference type="Pfam" id="PF00122">
    <property type="entry name" value="E1-E2_ATPase"/>
    <property type="match status" value="1"/>
</dbReference>
<dbReference type="InterPro" id="IPR006413">
    <property type="entry name" value="P-type_ATPase_IIA_PMR1"/>
</dbReference>
<evidence type="ECO:0000313" key="21">
    <source>
        <dbReference type="Proteomes" id="UP000013378"/>
    </source>
</evidence>
<keyword evidence="7" id="KW-0109">Calcium transport</keyword>
<evidence type="ECO:0000256" key="18">
    <source>
        <dbReference type="SAM" id="Phobius"/>
    </source>
</evidence>
<evidence type="ECO:0000256" key="12">
    <source>
        <dbReference type="ARBA" id="ARBA00022840"/>
    </source>
</evidence>
<keyword evidence="11" id="KW-0106">Calcium</keyword>
<dbReference type="FunFam" id="3.40.50.1000:FF:000001">
    <property type="entry name" value="Phospholipid-transporting ATPase IC"/>
    <property type="match status" value="1"/>
</dbReference>
<evidence type="ECO:0000259" key="19">
    <source>
        <dbReference type="SMART" id="SM00831"/>
    </source>
</evidence>
<keyword evidence="20" id="KW-0378">Hydrolase</keyword>
<keyword evidence="10" id="KW-0547">Nucleotide-binding</keyword>
<dbReference type="InterPro" id="IPR008250">
    <property type="entry name" value="ATPase_P-typ_transduc_dom_A_sf"/>
</dbReference>
<accession>R1ASG3</accession>
<dbReference type="NCBIfam" id="TIGR01517">
    <property type="entry name" value="ATPase-IIB_Ca"/>
    <property type="match status" value="1"/>
</dbReference>
<dbReference type="InterPro" id="IPR023298">
    <property type="entry name" value="ATPase_P-typ_TM_dom_sf"/>
</dbReference>
<dbReference type="InterPro" id="IPR044492">
    <property type="entry name" value="P_typ_ATPase_HD_dom"/>
</dbReference>
<dbReference type="EMBL" id="ARZA01000262">
    <property type="protein sequence ID" value="EOC99596.1"/>
    <property type="molecule type" value="Genomic_DNA"/>
</dbReference>
<dbReference type="InterPro" id="IPR006408">
    <property type="entry name" value="P-type_ATPase_IIB"/>
</dbReference>
<gene>
    <name evidence="20" type="ORF">L21TH_2369</name>
</gene>
<evidence type="ECO:0000256" key="17">
    <source>
        <dbReference type="ARBA" id="ARBA00048694"/>
    </source>
</evidence>
<feature type="transmembrane region" description="Helical" evidence="18">
    <location>
        <begin position="819"/>
        <end position="838"/>
    </location>
</feature>
<dbReference type="eggNOG" id="COG0474">
    <property type="taxonomic scope" value="Bacteria"/>
</dbReference>
<dbReference type="Pfam" id="PF00689">
    <property type="entry name" value="Cation_ATPase_C"/>
    <property type="match status" value="1"/>
</dbReference>
<evidence type="ECO:0000256" key="3">
    <source>
        <dbReference type="ARBA" id="ARBA00012790"/>
    </source>
</evidence>
<proteinExistence type="inferred from homology"/>
<feature type="transmembrane region" description="Helical" evidence="18">
    <location>
        <begin position="59"/>
        <end position="77"/>
    </location>
</feature>
<keyword evidence="21" id="KW-1185">Reference proteome</keyword>
<feature type="transmembrane region" description="Helical" evidence="18">
    <location>
        <begin position="850"/>
        <end position="869"/>
    </location>
</feature>
<evidence type="ECO:0000256" key="1">
    <source>
        <dbReference type="ARBA" id="ARBA00004651"/>
    </source>
</evidence>
<evidence type="ECO:0000256" key="16">
    <source>
        <dbReference type="ARBA" id="ARBA00023136"/>
    </source>
</evidence>
<dbReference type="SUPFAM" id="SSF81653">
    <property type="entry name" value="Calcium ATPase, transduction domain A"/>
    <property type="match status" value="1"/>
</dbReference>
<dbReference type="InterPro" id="IPR001757">
    <property type="entry name" value="P_typ_ATPase"/>
</dbReference>
<dbReference type="Gene3D" id="2.70.150.10">
    <property type="entry name" value="Calcium-transporting ATPase, cytoplasmic transduction domain A"/>
    <property type="match status" value="1"/>
</dbReference>
<organism evidence="20 21">
    <name type="scientific">Caldisalinibacter kiritimatiensis</name>
    <dbReference type="NCBI Taxonomy" id="1304284"/>
    <lineage>
        <taxon>Bacteria</taxon>
        <taxon>Bacillati</taxon>
        <taxon>Bacillota</taxon>
        <taxon>Tissierellia</taxon>
        <taxon>Tissierellales</taxon>
        <taxon>Thermohalobacteraceae</taxon>
        <taxon>Caldisalinibacter</taxon>
    </lineage>
</organism>
<evidence type="ECO:0000256" key="6">
    <source>
        <dbReference type="ARBA" id="ARBA00022553"/>
    </source>
</evidence>
<feature type="transmembrane region" description="Helical" evidence="18">
    <location>
        <begin position="705"/>
        <end position="725"/>
    </location>
</feature>
<dbReference type="Pfam" id="PF13246">
    <property type="entry name" value="Cation_ATPase"/>
    <property type="match status" value="1"/>
</dbReference>
<dbReference type="SUPFAM" id="SSF81660">
    <property type="entry name" value="Metal cation-transporting ATPase, ATP-binding domain N"/>
    <property type="match status" value="1"/>
</dbReference>
<reference evidence="20 21" key="1">
    <citation type="journal article" date="2015" name="Geomicrobiol. J.">
        <title>Caldisalinibacter kiritimatiensis gen. nov., sp. nov., a moderately thermohalophilic thiosulfate-reducing bacterium from a hypersaline microbial mat.</title>
        <authorList>
            <person name="Ben Hania W."/>
            <person name="Joseph M."/>
            <person name="Fiebig A."/>
            <person name="Bunk B."/>
            <person name="Klenk H.-P."/>
            <person name="Fardeau M.-L."/>
            <person name="Spring S."/>
        </authorList>
    </citation>
    <scope>NUCLEOTIDE SEQUENCE [LARGE SCALE GENOMIC DNA]</scope>
    <source>
        <strain evidence="20 21">L21-TH-D2</strain>
    </source>
</reference>
<feature type="domain" description="Cation-transporting P-type ATPase N-terminal" evidence="19">
    <location>
        <begin position="5"/>
        <end position="79"/>
    </location>
</feature>
<keyword evidence="13" id="KW-1278">Translocase</keyword>
<evidence type="ECO:0000256" key="10">
    <source>
        <dbReference type="ARBA" id="ARBA00022741"/>
    </source>
</evidence>
<dbReference type="InterPro" id="IPR004014">
    <property type="entry name" value="ATPase_P-typ_cation-transptr_N"/>
</dbReference>
<comment type="subcellular location">
    <subcellularLocation>
        <location evidence="1">Cell membrane</location>
        <topology evidence="1">Multi-pass membrane protein</topology>
    </subcellularLocation>
</comment>
<dbReference type="AlphaFoldDB" id="R1ASG3"/>
<comment type="catalytic activity">
    <reaction evidence="17">
        <text>Ca(2+)(in) + ATP + H2O = Ca(2+)(out) + ADP + phosphate + H(+)</text>
        <dbReference type="Rhea" id="RHEA:18105"/>
        <dbReference type="ChEBI" id="CHEBI:15377"/>
        <dbReference type="ChEBI" id="CHEBI:15378"/>
        <dbReference type="ChEBI" id="CHEBI:29108"/>
        <dbReference type="ChEBI" id="CHEBI:30616"/>
        <dbReference type="ChEBI" id="CHEBI:43474"/>
        <dbReference type="ChEBI" id="CHEBI:456216"/>
        <dbReference type="EC" id="7.2.2.10"/>
    </reaction>
</comment>
<dbReference type="GO" id="GO:0016887">
    <property type="term" value="F:ATP hydrolysis activity"/>
    <property type="evidence" value="ECO:0007669"/>
    <property type="project" value="InterPro"/>
</dbReference>
<dbReference type="InterPro" id="IPR023299">
    <property type="entry name" value="ATPase_P-typ_cyto_dom_N"/>
</dbReference>
<dbReference type="InterPro" id="IPR018303">
    <property type="entry name" value="ATPase_P-typ_P_site"/>
</dbReference>
<dbReference type="Gene3D" id="3.40.1110.10">
    <property type="entry name" value="Calcium-transporting ATPase, cytoplasmic domain N"/>
    <property type="match status" value="1"/>
</dbReference>
<dbReference type="Proteomes" id="UP000013378">
    <property type="component" value="Unassembled WGS sequence"/>
</dbReference>
<feature type="transmembrane region" description="Helical" evidence="18">
    <location>
        <begin position="746"/>
        <end position="772"/>
    </location>
</feature>
<dbReference type="PROSITE" id="PS00154">
    <property type="entry name" value="ATPASE_E1_E2"/>
    <property type="match status" value="1"/>
</dbReference>
<keyword evidence="12" id="KW-0067">ATP-binding</keyword>
<dbReference type="GO" id="GO:0140352">
    <property type="term" value="P:export from cell"/>
    <property type="evidence" value="ECO:0007669"/>
    <property type="project" value="UniProtKB-ARBA"/>
</dbReference>
<keyword evidence="16 18" id="KW-0472">Membrane</keyword>
<dbReference type="GO" id="GO:0005524">
    <property type="term" value="F:ATP binding"/>
    <property type="evidence" value="ECO:0007669"/>
    <property type="project" value="UniProtKB-KW"/>
</dbReference>
<dbReference type="SFLD" id="SFLDG00002">
    <property type="entry name" value="C1.7:_P-type_atpase_like"/>
    <property type="match status" value="1"/>
</dbReference>
<dbReference type="InterPro" id="IPR050510">
    <property type="entry name" value="Cation_transp_ATPase_P-type"/>
</dbReference>
<dbReference type="Gene3D" id="3.40.50.1000">
    <property type="entry name" value="HAD superfamily/HAD-like"/>
    <property type="match status" value="1"/>
</dbReference>
<evidence type="ECO:0000256" key="2">
    <source>
        <dbReference type="ARBA" id="ARBA00005675"/>
    </source>
</evidence>
<feature type="transmembrane region" description="Helical" evidence="18">
    <location>
        <begin position="273"/>
        <end position="297"/>
    </location>
</feature>
<dbReference type="PANTHER" id="PTHR43294">
    <property type="entry name" value="SODIUM/POTASSIUM-TRANSPORTING ATPASE SUBUNIT ALPHA"/>
    <property type="match status" value="1"/>
</dbReference>
<feature type="transmembrane region" description="Helical" evidence="18">
    <location>
        <begin position="778"/>
        <end position="798"/>
    </location>
</feature>
<keyword evidence="9" id="KW-0479">Metal-binding</keyword>
<dbReference type="EC" id="7.2.2.10" evidence="3"/>
<evidence type="ECO:0000256" key="14">
    <source>
        <dbReference type="ARBA" id="ARBA00022989"/>
    </source>
</evidence>
<dbReference type="InterPro" id="IPR059000">
    <property type="entry name" value="ATPase_P-type_domA"/>
</dbReference>
<dbReference type="GO" id="GO:1902600">
    <property type="term" value="P:proton transmembrane transport"/>
    <property type="evidence" value="ECO:0007669"/>
    <property type="project" value="TreeGrafter"/>
</dbReference>